<dbReference type="RefSeq" id="WP_149777981.1">
    <property type="nucleotide sequence ID" value="NZ_FRCB01000001.1"/>
</dbReference>
<dbReference type="InterPro" id="IPR011935">
    <property type="entry name" value="CHP02231"/>
</dbReference>
<dbReference type="EMBL" id="FRCB01000001">
    <property type="protein sequence ID" value="SHL40850.1"/>
    <property type="molecule type" value="Genomic_DNA"/>
</dbReference>
<keyword evidence="2" id="KW-0732">Signal</keyword>
<dbReference type="PANTHER" id="PTHR31005:SF8">
    <property type="entry name" value="DUF4139 DOMAIN-CONTAINING PROTEIN"/>
    <property type="match status" value="1"/>
</dbReference>
<reference evidence="5 6" key="1">
    <citation type="submission" date="2016-11" db="EMBL/GenBank/DDBJ databases">
        <authorList>
            <person name="Varghese N."/>
            <person name="Submissions S."/>
        </authorList>
    </citation>
    <scope>NUCLEOTIDE SEQUENCE [LARGE SCALE GENOMIC DNA]</scope>
    <source>
        <strain evidence="5 6">DSM 28249</strain>
    </source>
</reference>
<evidence type="ECO:0000313" key="6">
    <source>
        <dbReference type="Proteomes" id="UP000322545"/>
    </source>
</evidence>
<feature type="signal peptide" evidence="2">
    <location>
        <begin position="1"/>
        <end position="17"/>
    </location>
</feature>
<feature type="domain" description="DUF4140" evidence="4">
    <location>
        <begin position="29"/>
        <end position="134"/>
    </location>
</feature>
<keyword evidence="6" id="KW-1185">Reference proteome</keyword>
<evidence type="ECO:0000256" key="2">
    <source>
        <dbReference type="SAM" id="SignalP"/>
    </source>
</evidence>
<accession>A0A1M7ADV5</accession>
<dbReference type="Pfam" id="PF13598">
    <property type="entry name" value="DUF4139"/>
    <property type="match status" value="1"/>
</dbReference>
<evidence type="ECO:0000256" key="1">
    <source>
        <dbReference type="SAM" id="Coils"/>
    </source>
</evidence>
<dbReference type="InterPro" id="IPR037291">
    <property type="entry name" value="DUF4139"/>
</dbReference>
<sequence>MRALACLLIVAPVLAWAEDIPVTSRVADVTLYPQGGTVIREAGFAAPEGSHRLILTDLPVSVPLSSVRVSVEGAQLNDIALRDDYVPPRTAEETAALQAARAEVARLEAALRDAEAGVEAIRLEEEAAVARVAFLDQLGTSRALAGMDPAALRDLVTMIGQEGLAARQAALEARQRADAADRGLTDLRDDLEEARAALRALVPQDAARAMLAVAITADAETQGVVRVAYTVPDAGWQPAYDFRLDRDAARLSIARGAFLQQSTGENWQDVALTLSTSRPSEQTAPSEIWPWLRRVFDPDQMQPKTLSRGAEASFDSAAPQAEALAAPAPAMVTQAAPEFDGLSVRYVYPGTVSVASGADRVRVDLGLIERPADPIARAVPLLDDRAFLMAGFTNDPREVILPTDEARFYLGERFVGQRPIAMIPAGAEAELSFGPIDGLRLTRMIPSREEGGRGVFTASNALEETIRIEVENLTAEPWPLRVLDRVPYSEQQELEIEWTAAPRPAGQDVDGKRGVLEWRFTLEPAATQEIVLDYTLEWPEGKLLR</sequence>
<evidence type="ECO:0000313" key="5">
    <source>
        <dbReference type="EMBL" id="SHL40850.1"/>
    </source>
</evidence>
<feature type="domain" description="DUF4139" evidence="3">
    <location>
        <begin position="225"/>
        <end position="540"/>
    </location>
</feature>
<organism evidence="5 6">
    <name type="scientific">Roseovarius litoreus</name>
    <dbReference type="NCBI Taxonomy" id="1155722"/>
    <lineage>
        <taxon>Bacteria</taxon>
        <taxon>Pseudomonadati</taxon>
        <taxon>Pseudomonadota</taxon>
        <taxon>Alphaproteobacteria</taxon>
        <taxon>Rhodobacterales</taxon>
        <taxon>Roseobacteraceae</taxon>
        <taxon>Roseovarius</taxon>
    </lineage>
</organism>
<evidence type="ECO:0008006" key="7">
    <source>
        <dbReference type="Google" id="ProtNLM"/>
    </source>
</evidence>
<evidence type="ECO:0000259" key="4">
    <source>
        <dbReference type="Pfam" id="PF13600"/>
    </source>
</evidence>
<keyword evidence="1" id="KW-0175">Coiled coil</keyword>
<protein>
    <recommendedName>
        <fullName evidence="7">Mucoidy inhibitor MuiA family protein</fullName>
    </recommendedName>
</protein>
<feature type="coiled-coil region" evidence="1">
    <location>
        <begin position="90"/>
        <end position="124"/>
    </location>
</feature>
<name>A0A1M7ADV5_9RHOB</name>
<evidence type="ECO:0000259" key="3">
    <source>
        <dbReference type="Pfam" id="PF13598"/>
    </source>
</evidence>
<dbReference type="PANTHER" id="PTHR31005">
    <property type="entry name" value="DUF4139 DOMAIN-CONTAINING PROTEIN"/>
    <property type="match status" value="1"/>
</dbReference>
<dbReference type="Pfam" id="PF13600">
    <property type="entry name" value="DUF4140"/>
    <property type="match status" value="1"/>
</dbReference>
<gene>
    <name evidence="5" type="ORF">SAMN05443432_101409</name>
</gene>
<proteinExistence type="predicted"/>
<dbReference type="AlphaFoldDB" id="A0A1M7ADV5"/>
<dbReference type="InterPro" id="IPR025554">
    <property type="entry name" value="DUF4140"/>
</dbReference>
<dbReference type="Proteomes" id="UP000322545">
    <property type="component" value="Unassembled WGS sequence"/>
</dbReference>
<dbReference type="NCBIfam" id="TIGR02231">
    <property type="entry name" value="mucoidy inhibitor MuiA family protein"/>
    <property type="match status" value="1"/>
</dbReference>
<feature type="chain" id="PRO_5012070793" description="Mucoidy inhibitor MuiA family protein" evidence="2">
    <location>
        <begin position="18"/>
        <end position="545"/>
    </location>
</feature>